<dbReference type="EC" id="5.3.4.1" evidence="4"/>
<dbReference type="PROSITE" id="PS01248">
    <property type="entry name" value="EGF_LAM_1"/>
    <property type="match status" value="1"/>
</dbReference>
<feature type="disulfide bond" evidence="14">
    <location>
        <begin position="183"/>
        <end position="192"/>
    </location>
</feature>
<dbReference type="PANTHER" id="PTHR24034">
    <property type="entry name" value="EGF-LIKE DOMAIN-CONTAINING PROTEIN"/>
    <property type="match status" value="1"/>
</dbReference>
<evidence type="ECO:0000256" key="14">
    <source>
        <dbReference type="PROSITE-ProRule" id="PRU00076"/>
    </source>
</evidence>
<dbReference type="InterPro" id="IPR001881">
    <property type="entry name" value="EGF-like_Ca-bd_dom"/>
</dbReference>
<dbReference type="Pfam" id="PF11938">
    <property type="entry name" value="DUF3456"/>
    <property type="match status" value="2"/>
</dbReference>
<feature type="compositionally biased region" description="Basic and acidic residues" evidence="15">
    <location>
        <begin position="305"/>
        <end position="320"/>
    </location>
</feature>
<comment type="subcellular location">
    <subcellularLocation>
        <location evidence="2">Membrane</location>
        <topology evidence="2">Multi-pass membrane protein</topology>
    </subcellularLocation>
</comment>
<evidence type="ECO:0000256" key="2">
    <source>
        <dbReference type="ARBA" id="ARBA00004141"/>
    </source>
</evidence>
<evidence type="ECO:0000256" key="10">
    <source>
        <dbReference type="ARBA" id="ARBA00023136"/>
    </source>
</evidence>
<dbReference type="SUPFAM" id="SSF57196">
    <property type="entry name" value="EGF/Laminin"/>
    <property type="match status" value="1"/>
</dbReference>
<evidence type="ECO:0000313" key="18">
    <source>
        <dbReference type="Proteomes" id="UP000038045"/>
    </source>
</evidence>
<dbReference type="InterPro" id="IPR006212">
    <property type="entry name" value="Furin_repeat"/>
</dbReference>
<dbReference type="InterPro" id="IPR050751">
    <property type="entry name" value="ECM_structural_protein"/>
</dbReference>
<dbReference type="PROSITE" id="PS50026">
    <property type="entry name" value="EGF_3"/>
    <property type="match status" value="1"/>
</dbReference>
<dbReference type="Gene3D" id="2.10.25.10">
    <property type="entry name" value="Laminin"/>
    <property type="match status" value="1"/>
</dbReference>
<evidence type="ECO:0000256" key="1">
    <source>
        <dbReference type="ARBA" id="ARBA00001182"/>
    </source>
</evidence>
<dbReference type="PROSITE" id="PS01186">
    <property type="entry name" value="EGF_2"/>
    <property type="match status" value="1"/>
</dbReference>
<evidence type="ECO:0000256" key="9">
    <source>
        <dbReference type="ARBA" id="ARBA00022989"/>
    </source>
</evidence>
<dbReference type="GO" id="GO:0016020">
    <property type="term" value="C:membrane"/>
    <property type="evidence" value="ECO:0007669"/>
    <property type="project" value="UniProtKB-SubCell"/>
</dbReference>
<evidence type="ECO:0000256" key="16">
    <source>
        <dbReference type="SAM" id="SignalP"/>
    </source>
</evidence>
<dbReference type="GO" id="GO:0005509">
    <property type="term" value="F:calcium ion binding"/>
    <property type="evidence" value="ECO:0007669"/>
    <property type="project" value="InterPro"/>
</dbReference>
<organism evidence="18 19">
    <name type="scientific">Parastrongyloides trichosuri</name>
    <name type="common">Possum-specific nematode worm</name>
    <dbReference type="NCBI Taxonomy" id="131310"/>
    <lineage>
        <taxon>Eukaryota</taxon>
        <taxon>Metazoa</taxon>
        <taxon>Ecdysozoa</taxon>
        <taxon>Nematoda</taxon>
        <taxon>Chromadorea</taxon>
        <taxon>Rhabditida</taxon>
        <taxon>Tylenchina</taxon>
        <taxon>Panagrolaimomorpha</taxon>
        <taxon>Strongyloidoidea</taxon>
        <taxon>Strongyloididae</taxon>
        <taxon>Parastrongyloides</taxon>
    </lineage>
</organism>
<dbReference type="InterPro" id="IPR049883">
    <property type="entry name" value="NOTCH1_EGF-like"/>
</dbReference>
<dbReference type="SMART" id="SM00261">
    <property type="entry name" value="FU"/>
    <property type="match status" value="1"/>
</dbReference>
<evidence type="ECO:0000256" key="4">
    <source>
        <dbReference type="ARBA" id="ARBA00012723"/>
    </source>
</evidence>
<dbReference type="AlphaFoldDB" id="A0A0N4Z4Y3"/>
<feature type="region of interest" description="Disordered" evidence="15">
    <location>
        <begin position="295"/>
        <end position="320"/>
    </location>
</feature>
<keyword evidence="5 14" id="KW-0245">EGF-like domain</keyword>
<proteinExistence type="inferred from homology"/>
<keyword evidence="8" id="KW-0106">Calcium</keyword>
<reference evidence="19" key="1">
    <citation type="submission" date="2017-02" db="UniProtKB">
        <authorList>
            <consortium name="WormBaseParasite"/>
        </authorList>
    </citation>
    <scope>IDENTIFICATION</scope>
</reference>
<dbReference type="GO" id="GO:0003756">
    <property type="term" value="F:protein disulfide isomerase activity"/>
    <property type="evidence" value="ECO:0007669"/>
    <property type="project" value="UniProtKB-EC"/>
</dbReference>
<dbReference type="PANTHER" id="PTHR24034:SF148">
    <property type="entry name" value="RE58433P"/>
    <property type="match status" value="1"/>
</dbReference>
<dbReference type="SMART" id="SM00181">
    <property type="entry name" value="EGF"/>
    <property type="match status" value="2"/>
</dbReference>
<evidence type="ECO:0000256" key="8">
    <source>
        <dbReference type="ARBA" id="ARBA00022837"/>
    </source>
</evidence>
<evidence type="ECO:0000256" key="15">
    <source>
        <dbReference type="SAM" id="MobiDB-lite"/>
    </source>
</evidence>
<accession>A0A0N4Z4Y3</accession>
<comment type="caution">
    <text evidence="14">Lacks conserved residue(s) required for the propagation of feature annotation.</text>
</comment>
<sequence>MRLFAKIYLFIQSILFISFLIKLTNADCNACKLLVHTFLVGLERTKKGNFAGGNTAWEEKKLGTYKTSETRFLEISENVCSVDSLEEKDRDKYGSKSQVQSKCHTVMEDNEEHVEEWFKLHQEKYPNMEDYLCIDKLKFCCPSGHYGTECKACPGLMTDGSVCFGRGTCNGDGNRKGSGKCSCDEGYVGSQCSNCASHYFEKNKSDSSLECEKCFEGCAKGCTSGGPKGCMACRTGYEMKEEGCVDIDECKTEEIKCTKANQICKNNIGSYDCVCADGYIINRKTNECELDITEKSQEEGSTNEEINKANDEKPLEKEEL</sequence>
<keyword evidence="13" id="KW-0676">Redox-active center</keyword>
<dbReference type="InterPro" id="IPR018097">
    <property type="entry name" value="EGF_Ca-bd_CS"/>
</dbReference>
<feature type="signal peptide" evidence="16">
    <location>
        <begin position="1"/>
        <end position="26"/>
    </location>
</feature>
<dbReference type="InterPro" id="IPR021852">
    <property type="entry name" value="DUF3456"/>
</dbReference>
<dbReference type="CDD" id="cd00054">
    <property type="entry name" value="EGF_CA"/>
    <property type="match status" value="1"/>
</dbReference>
<evidence type="ECO:0000313" key="19">
    <source>
        <dbReference type="WBParaSite" id="PTRK_0000204800.1"/>
    </source>
</evidence>
<dbReference type="Proteomes" id="UP000038045">
    <property type="component" value="Unplaced"/>
</dbReference>
<dbReference type="InterPro" id="IPR000742">
    <property type="entry name" value="EGF"/>
</dbReference>
<evidence type="ECO:0000256" key="13">
    <source>
        <dbReference type="ARBA" id="ARBA00023284"/>
    </source>
</evidence>
<evidence type="ECO:0000256" key="6">
    <source>
        <dbReference type="ARBA" id="ARBA00022692"/>
    </source>
</evidence>
<evidence type="ECO:0000256" key="7">
    <source>
        <dbReference type="ARBA" id="ARBA00022737"/>
    </source>
</evidence>
<comment type="similarity">
    <text evidence="3">Belongs to the CRELD family.</text>
</comment>
<protein>
    <recommendedName>
        <fullName evidence="4">protein disulfide-isomerase</fullName>
        <ecNumber evidence="4">5.3.4.1</ecNumber>
    </recommendedName>
</protein>
<name>A0A0N4Z4Y3_PARTI</name>
<keyword evidence="6" id="KW-0812">Transmembrane</keyword>
<evidence type="ECO:0000256" key="3">
    <source>
        <dbReference type="ARBA" id="ARBA00005897"/>
    </source>
</evidence>
<evidence type="ECO:0000259" key="17">
    <source>
        <dbReference type="PROSITE" id="PS50026"/>
    </source>
</evidence>
<keyword evidence="10" id="KW-0472">Membrane</keyword>
<keyword evidence="9" id="KW-1133">Transmembrane helix</keyword>
<keyword evidence="16" id="KW-0732">Signal</keyword>
<evidence type="ECO:0000256" key="12">
    <source>
        <dbReference type="ARBA" id="ARBA00023235"/>
    </source>
</evidence>
<evidence type="ECO:0000256" key="5">
    <source>
        <dbReference type="ARBA" id="ARBA00022536"/>
    </source>
</evidence>
<keyword evidence="7" id="KW-0677">Repeat</keyword>
<feature type="domain" description="EGF-like" evidence="17">
    <location>
        <begin position="154"/>
        <end position="193"/>
    </location>
</feature>
<dbReference type="STRING" id="131310.A0A0N4Z4Y3"/>
<comment type="catalytic activity">
    <reaction evidence="1">
        <text>Catalyzes the rearrangement of -S-S- bonds in proteins.</text>
        <dbReference type="EC" id="5.3.4.1"/>
    </reaction>
</comment>
<dbReference type="PROSITE" id="PS00022">
    <property type="entry name" value="EGF_1"/>
    <property type="match status" value="1"/>
</dbReference>
<evidence type="ECO:0000256" key="11">
    <source>
        <dbReference type="ARBA" id="ARBA00023157"/>
    </source>
</evidence>
<dbReference type="SMART" id="SM00179">
    <property type="entry name" value="EGF_CA"/>
    <property type="match status" value="1"/>
</dbReference>
<keyword evidence="11 14" id="KW-1015">Disulfide bond</keyword>
<keyword evidence="18" id="KW-1185">Reference proteome</keyword>
<keyword evidence="12" id="KW-0413">Isomerase</keyword>
<dbReference type="InterPro" id="IPR002049">
    <property type="entry name" value="LE_dom"/>
</dbReference>
<dbReference type="WBParaSite" id="PTRK_0000204800.1">
    <property type="protein sequence ID" value="PTRK_0000204800.1"/>
    <property type="gene ID" value="PTRK_0000204800"/>
</dbReference>
<feature type="chain" id="PRO_5005891093" description="protein disulfide-isomerase" evidence="16">
    <location>
        <begin position="27"/>
        <end position="320"/>
    </location>
</feature>
<dbReference type="PROSITE" id="PS01187">
    <property type="entry name" value="EGF_CA"/>
    <property type="match status" value="1"/>
</dbReference>
<dbReference type="Pfam" id="PF07645">
    <property type="entry name" value="EGF_CA"/>
    <property type="match status" value="1"/>
</dbReference>